<dbReference type="Proteomes" id="UP000826725">
    <property type="component" value="Chromosome"/>
</dbReference>
<organism evidence="2 3">
    <name type="scientific">Desulfomarina profundi</name>
    <dbReference type="NCBI Taxonomy" id="2772557"/>
    <lineage>
        <taxon>Bacteria</taxon>
        <taxon>Pseudomonadati</taxon>
        <taxon>Thermodesulfobacteriota</taxon>
        <taxon>Desulfobulbia</taxon>
        <taxon>Desulfobulbales</taxon>
        <taxon>Desulfobulbaceae</taxon>
        <taxon>Desulfomarina</taxon>
    </lineage>
</organism>
<accession>A0A8D5FRC5</accession>
<dbReference type="InterPro" id="IPR052021">
    <property type="entry name" value="Type-I_RS_S_subunit"/>
</dbReference>
<evidence type="ECO:0000313" key="3">
    <source>
        <dbReference type="Proteomes" id="UP000826725"/>
    </source>
</evidence>
<dbReference type="AlphaFoldDB" id="A0A8D5FRC5"/>
<name>A0A8D5FRC5_9BACT</name>
<evidence type="ECO:0000313" key="2">
    <source>
        <dbReference type="EMBL" id="BCL62310.1"/>
    </source>
</evidence>
<dbReference type="EMBL" id="AP024086">
    <property type="protein sequence ID" value="BCL62310.1"/>
    <property type="molecule type" value="Genomic_DNA"/>
</dbReference>
<sequence length="354" mass="39075">MNVDWQISTLQEVCLKITDGAHNSPKSVAIGKPMASVKDLTRFGVDLREARHISTEDFEILVRQGCQPIVGDVLIAKDGNSALDTVCNVKKPLDAVLLSSVAILRPDPEKIDSDFLKYYFTSQETISYLKSNFISGAAIPRVVLKDFKKAQIKLPPLQDQKEISSVLSSLDNKIELNRQINQTLEEMAQAIFKSWFVDFEPVKAKALARAKGQNPERAAMCAISGKTEKGLDRLSPDQLAQLRATAALFPDKLVESELGLIPEGWEVKPLDEIAQYQNGLALQKYRPESENDFLPVVKIAQLKTGISNSAEKASPNIKPACIIDNGDVIFSWSGSLIVDLWCGGRLHLISTCLR</sequence>
<feature type="domain" description="Type I restriction modification DNA specificity" evidence="1">
    <location>
        <begin position="2"/>
        <end position="186"/>
    </location>
</feature>
<dbReference type="InterPro" id="IPR000055">
    <property type="entry name" value="Restrct_endonuc_typeI_TRD"/>
</dbReference>
<dbReference type="KEGG" id="dbk:DGMP_30030"/>
<dbReference type="PANTHER" id="PTHR30408">
    <property type="entry name" value="TYPE-1 RESTRICTION ENZYME ECOKI SPECIFICITY PROTEIN"/>
    <property type="match status" value="1"/>
</dbReference>
<gene>
    <name evidence="2" type="ORF">DGMP_30030</name>
</gene>
<dbReference type="RefSeq" id="WP_228854678.1">
    <property type="nucleotide sequence ID" value="NZ_AP024086.1"/>
</dbReference>
<evidence type="ECO:0000259" key="1">
    <source>
        <dbReference type="Pfam" id="PF01420"/>
    </source>
</evidence>
<dbReference type="CDD" id="cd17246">
    <property type="entry name" value="RMtype1_S_SonII-TRD2-CR2_like"/>
    <property type="match status" value="1"/>
</dbReference>
<reference evidence="2" key="1">
    <citation type="submission" date="2020-09" db="EMBL/GenBank/DDBJ databases">
        <title>Desulfogranum mesoprofundum gen. nov., sp. nov., a novel mesophilic, sulfate-reducing chemolithoautotroph isolated from a deep-sea hydrothermal vent chimney in the Suiyo Seamount.</title>
        <authorList>
            <person name="Hashimoto Y."/>
            <person name="Nakagawa S."/>
        </authorList>
    </citation>
    <scope>NUCLEOTIDE SEQUENCE</scope>
    <source>
        <strain evidence="2">KT2</strain>
    </source>
</reference>
<protein>
    <recommendedName>
        <fullName evidence="1">Type I restriction modification DNA specificity domain-containing protein</fullName>
    </recommendedName>
</protein>
<keyword evidence="3" id="KW-1185">Reference proteome</keyword>
<dbReference type="REBASE" id="502072">
    <property type="entry name" value="S1.DbaKT2ORF30040P"/>
</dbReference>
<feature type="domain" description="Type I restriction modification DNA specificity" evidence="1">
    <location>
        <begin position="262"/>
        <end position="335"/>
    </location>
</feature>
<dbReference type="Pfam" id="PF01420">
    <property type="entry name" value="Methylase_S"/>
    <property type="match status" value="2"/>
</dbReference>
<proteinExistence type="predicted"/>
<dbReference type="GO" id="GO:0003677">
    <property type="term" value="F:DNA binding"/>
    <property type="evidence" value="ECO:0007669"/>
    <property type="project" value="InterPro"/>
</dbReference>
<dbReference type="PANTHER" id="PTHR30408:SF13">
    <property type="entry name" value="TYPE I RESTRICTION ENZYME HINDI SPECIFICITY SUBUNIT"/>
    <property type="match status" value="1"/>
</dbReference>